<organism evidence="1 2">
    <name type="scientific">Nicotiana tabacum</name>
    <name type="common">Common tobacco</name>
    <dbReference type="NCBI Taxonomy" id="4097"/>
    <lineage>
        <taxon>Eukaryota</taxon>
        <taxon>Viridiplantae</taxon>
        <taxon>Streptophyta</taxon>
        <taxon>Embryophyta</taxon>
        <taxon>Tracheophyta</taxon>
        <taxon>Spermatophyta</taxon>
        <taxon>Magnoliopsida</taxon>
        <taxon>eudicotyledons</taxon>
        <taxon>Gunneridae</taxon>
        <taxon>Pentapetalae</taxon>
        <taxon>asterids</taxon>
        <taxon>lamiids</taxon>
        <taxon>Solanales</taxon>
        <taxon>Solanaceae</taxon>
        <taxon>Nicotianoideae</taxon>
        <taxon>Nicotianeae</taxon>
        <taxon>Nicotiana</taxon>
    </lineage>
</organism>
<gene>
    <name evidence="2" type="primary">LOC142172551</name>
</gene>
<proteinExistence type="predicted"/>
<name>A0AC58T4Y8_TOBAC</name>
<protein>
    <submittedName>
        <fullName evidence="2">Uncharacterized protein LOC142172551</fullName>
    </submittedName>
</protein>
<dbReference type="RefSeq" id="XP_075092299.1">
    <property type="nucleotide sequence ID" value="XM_075236198.1"/>
</dbReference>
<evidence type="ECO:0000313" key="2">
    <source>
        <dbReference type="RefSeq" id="XP_075092299.1"/>
    </source>
</evidence>
<dbReference type="Proteomes" id="UP000790787">
    <property type="component" value="Chromosome 18"/>
</dbReference>
<reference evidence="1" key="1">
    <citation type="journal article" date="2014" name="Nat. Commun.">
        <title>The tobacco genome sequence and its comparison with those of tomato and potato.</title>
        <authorList>
            <person name="Sierro N."/>
            <person name="Battey J.N."/>
            <person name="Ouadi S."/>
            <person name="Bakaher N."/>
            <person name="Bovet L."/>
            <person name="Willig A."/>
            <person name="Goepfert S."/>
            <person name="Peitsch M.C."/>
            <person name="Ivanov N.V."/>
        </authorList>
    </citation>
    <scope>NUCLEOTIDE SEQUENCE [LARGE SCALE GENOMIC DNA]</scope>
</reference>
<keyword evidence="1" id="KW-1185">Reference proteome</keyword>
<sequence length="276" mass="31429">MRDERIPKAAFRHFKAQFNLPKPNFNPSILECITEQDNANLNQMLDEEEIKNAVMSLSAYSTAGPDGYNREFYRSCWEIIIKDVVAFVIEVFKGKVSPNQSSFVKDRLIYEKVLVAQEIIHKISDKNKGGNVVIKLDMAKAYDRICRNHNIVEAYAAHFSITWCIENGYTDFTLELDSLMLADLLRGKTESNYKMATITEKIAQLRRTSNIDIVHCYREANQLADSLAKMASKAQSGAFFFSGQQLPKAAKGPFQLDKSQIPSIRIKYDKANFFVS</sequence>
<evidence type="ECO:0000313" key="1">
    <source>
        <dbReference type="Proteomes" id="UP000790787"/>
    </source>
</evidence>
<accession>A0AC58T4Y8</accession>
<reference evidence="2" key="2">
    <citation type="submission" date="2025-08" db="UniProtKB">
        <authorList>
            <consortium name="RefSeq"/>
        </authorList>
    </citation>
    <scope>IDENTIFICATION</scope>
    <source>
        <tissue evidence="2">Leaf</tissue>
    </source>
</reference>